<name>A0A812RX44_SYMPI</name>
<feature type="transmembrane region" description="Helical" evidence="11">
    <location>
        <begin position="12"/>
        <end position="34"/>
    </location>
</feature>
<dbReference type="OrthoDB" id="43744at2759"/>
<dbReference type="SUPFAM" id="SSF74653">
    <property type="entry name" value="TolA/TonB C-terminal domain"/>
    <property type="match status" value="1"/>
</dbReference>
<dbReference type="Pfam" id="PF07676">
    <property type="entry name" value="PD40"/>
    <property type="match status" value="3"/>
</dbReference>
<evidence type="ECO:0000256" key="11">
    <source>
        <dbReference type="SAM" id="Phobius"/>
    </source>
</evidence>
<evidence type="ECO:0000256" key="8">
    <source>
        <dbReference type="ARBA" id="ARBA00022989"/>
    </source>
</evidence>
<dbReference type="PANTHER" id="PTHR36842:SF1">
    <property type="entry name" value="PROTEIN TOLB"/>
    <property type="match status" value="1"/>
</dbReference>
<dbReference type="Proteomes" id="UP000649617">
    <property type="component" value="Unassembled WGS sequence"/>
</dbReference>
<dbReference type="NCBIfam" id="TIGR02800">
    <property type="entry name" value="propeller_TolB"/>
    <property type="match status" value="1"/>
</dbReference>
<keyword evidence="8 11" id="KW-1133">Transmembrane helix</keyword>
<evidence type="ECO:0000256" key="5">
    <source>
        <dbReference type="ARBA" id="ARBA00022692"/>
    </source>
</evidence>
<dbReference type="SUPFAM" id="SSF69304">
    <property type="entry name" value="Tricorn protease N-terminal domain"/>
    <property type="match status" value="1"/>
</dbReference>
<evidence type="ECO:0000256" key="2">
    <source>
        <dbReference type="ARBA" id="ARBA00004418"/>
    </source>
</evidence>
<comment type="caution">
    <text evidence="13">The sequence shown here is derived from an EMBL/GenBank/DDBJ whole genome shotgun (WGS) entry which is preliminary data.</text>
</comment>
<dbReference type="InterPro" id="IPR006260">
    <property type="entry name" value="TonB/TolA_C"/>
</dbReference>
<dbReference type="PANTHER" id="PTHR36842">
    <property type="entry name" value="PROTEIN TOLB HOMOLOG"/>
    <property type="match status" value="1"/>
</dbReference>
<dbReference type="InterPro" id="IPR007195">
    <property type="entry name" value="TolB_N"/>
</dbReference>
<accession>A0A812RX44</accession>
<dbReference type="GO" id="GO:0043213">
    <property type="term" value="P:bacteriocin transport"/>
    <property type="evidence" value="ECO:0007669"/>
    <property type="project" value="InterPro"/>
</dbReference>
<dbReference type="HAMAP" id="MF_00671">
    <property type="entry name" value="TolB"/>
    <property type="match status" value="1"/>
</dbReference>
<dbReference type="Pfam" id="PF13103">
    <property type="entry name" value="TonB_2"/>
    <property type="match status" value="1"/>
</dbReference>
<organism evidence="13 14">
    <name type="scientific">Symbiodinium pilosum</name>
    <name type="common">Dinoflagellate</name>
    <dbReference type="NCBI Taxonomy" id="2952"/>
    <lineage>
        <taxon>Eukaryota</taxon>
        <taxon>Sar</taxon>
        <taxon>Alveolata</taxon>
        <taxon>Dinophyceae</taxon>
        <taxon>Suessiales</taxon>
        <taxon>Symbiodiniaceae</taxon>
        <taxon>Symbiodinium</taxon>
    </lineage>
</organism>
<evidence type="ECO:0000313" key="14">
    <source>
        <dbReference type="Proteomes" id="UP000649617"/>
    </source>
</evidence>
<dbReference type="Pfam" id="PF04052">
    <property type="entry name" value="TolB_N"/>
    <property type="match status" value="1"/>
</dbReference>
<dbReference type="Pfam" id="PF02472">
    <property type="entry name" value="ExbD"/>
    <property type="match status" value="1"/>
</dbReference>
<evidence type="ECO:0000256" key="4">
    <source>
        <dbReference type="ARBA" id="ARBA00022475"/>
    </source>
</evidence>
<dbReference type="Gene3D" id="3.30.1150.10">
    <property type="match status" value="1"/>
</dbReference>
<dbReference type="GO" id="GO:0005886">
    <property type="term" value="C:plasma membrane"/>
    <property type="evidence" value="ECO:0007669"/>
    <property type="project" value="UniProtKB-SubCell"/>
</dbReference>
<dbReference type="InterPro" id="IPR003400">
    <property type="entry name" value="ExbD"/>
</dbReference>
<sequence length="765" mass="85008">MAARRKPMSEINVVPYIDVMLVLLVIFMATAPLLTQGVVVDLPEAPSESIDDSVEDPLVVSMRADGAIFMNLGMLDADDEGTRVTVFSLEEQAGKILRARDDVYWLRQYSGPFMLALGLHGIAAWALYSGWTPEQKQLNVIRPQAVMANLLVLEPKARPAPAPISKPVAQPTPIAKPKPVSPAKEDPALAEKKKAEALKAKQAQEKADRLAEQERERLERQQRLNDLAQSSLEQAISTESANLQAGTAEMVAQSYQLGIYELVRQNWSRPPSARNGMSAKLLVELIPTGEVVAVSVVESSGSTAFDRSAEQAVRRARRFEVPQDNAIFEENFRQFYFLFQPEDLLSNATFAAGSLDTIIIDRGVDEPIRVAIVPFKMDPSLMSETNIADIVGFDLARSGQFDPLASENMLSYPSSRATVFFRDWRILKSAYLVIGNARVDADGRVAVEFELYDVLGERLMLSRRYSVARSQWRDVSHQIADAIYEEVTGIRGAFSTKIMYVLARNAGSPDAVYQLEIADSDGERSRTLFSSREPIMSASWAPDGKRVVYVTFETGRPSIVIQDVDGPYRERLTNFRGINSAPVFSPDGRQLAMVLSKDGDPEIFIMDLATKSLRQITRHHAIDTEPSWSPDGRSIIFTSDRGGRPQIYQLDLSTNLLERLTFRGDYNARARLLPDGKHLVFVHRTNGVFHIAWQDLERDNLQVLTQTDLDESPSLAPNGTMLIYATQDRGRGILAVVSIDGSVKYRLPSSSGDVREPAWSPFLDG</sequence>
<protein>
    <submittedName>
        <fullName evidence="13">TolB protein</fullName>
    </submittedName>
</protein>
<keyword evidence="9 11" id="KW-0472">Membrane</keyword>
<comment type="similarity">
    <text evidence="3">Belongs to the TolB family.</text>
</comment>
<gene>
    <name evidence="13" type="primary">tolB</name>
    <name evidence="13" type="ORF">SPIL2461_LOCUS11339</name>
</gene>
<dbReference type="Gene3D" id="2.120.10.30">
    <property type="entry name" value="TolB, C-terminal domain"/>
    <property type="match status" value="1"/>
</dbReference>
<keyword evidence="7" id="KW-0574">Periplasm</keyword>
<evidence type="ECO:0000256" key="3">
    <source>
        <dbReference type="ARBA" id="ARBA00009820"/>
    </source>
</evidence>
<feature type="region of interest" description="Disordered" evidence="10">
    <location>
        <begin position="160"/>
        <end position="218"/>
    </location>
</feature>
<dbReference type="InterPro" id="IPR014161">
    <property type="entry name" value="Tol-Pal_TolA"/>
</dbReference>
<dbReference type="GO" id="GO:0017038">
    <property type="term" value="P:protein import"/>
    <property type="evidence" value="ECO:0007669"/>
    <property type="project" value="InterPro"/>
</dbReference>
<dbReference type="InterPro" id="IPR011659">
    <property type="entry name" value="WD40"/>
</dbReference>
<dbReference type="InterPro" id="IPR014167">
    <property type="entry name" value="Tol-Pal_TolB"/>
</dbReference>
<keyword evidence="5 11" id="KW-0812">Transmembrane</keyword>
<keyword evidence="6" id="KW-0732">Signal</keyword>
<evidence type="ECO:0000256" key="9">
    <source>
        <dbReference type="ARBA" id="ARBA00023136"/>
    </source>
</evidence>
<reference evidence="13" key="1">
    <citation type="submission" date="2021-02" db="EMBL/GenBank/DDBJ databases">
        <authorList>
            <person name="Dougan E. K."/>
            <person name="Rhodes N."/>
            <person name="Thang M."/>
            <person name="Chan C."/>
        </authorList>
    </citation>
    <scope>NUCLEOTIDE SEQUENCE</scope>
</reference>
<dbReference type="AlphaFoldDB" id="A0A812RX44"/>
<evidence type="ECO:0000256" key="7">
    <source>
        <dbReference type="ARBA" id="ARBA00022764"/>
    </source>
</evidence>
<dbReference type="GO" id="GO:0019534">
    <property type="term" value="F:toxin transmembrane transporter activity"/>
    <property type="evidence" value="ECO:0007669"/>
    <property type="project" value="InterPro"/>
</dbReference>
<dbReference type="NCBIfam" id="TIGR01352">
    <property type="entry name" value="tonB_Cterm"/>
    <property type="match status" value="1"/>
</dbReference>
<dbReference type="NCBIfam" id="TIGR02794">
    <property type="entry name" value="tolA_full"/>
    <property type="match status" value="1"/>
</dbReference>
<evidence type="ECO:0000313" key="13">
    <source>
        <dbReference type="EMBL" id="CAE7458881.1"/>
    </source>
</evidence>
<evidence type="ECO:0000256" key="10">
    <source>
        <dbReference type="SAM" id="MobiDB-lite"/>
    </source>
</evidence>
<dbReference type="EMBL" id="CAJNIZ010022223">
    <property type="protein sequence ID" value="CAE7458881.1"/>
    <property type="molecule type" value="Genomic_DNA"/>
</dbReference>
<evidence type="ECO:0000256" key="1">
    <source>
        <dbReference type="ARBA" id="ARBA00004162"/>
    </source>
</evidence>
<comment type="subcellular location">
    <subcellularLocation>
        <location evidence="1">Cell membrane</location>
        <topology evidence="1">Single-pass membrane protein</topology>
    </subcellularLocation>
    <subcellularLocation>
        <location evidence="2">Periplasm</location>
    </subcellularLocation>
</comment>
<evidence type="ECO:0000256" key="6">
    <source>
        <dbReference type="ARBA" id="ARBA00022729"/>
    </source>
</evidence>
<evidence type="ECO:0000259" key="12">
    <source>
        <dbReference type="Pfam" id="PF04052"/>
    </source>
</evidence>
<feature type="compositionally biased region" description="Basic and acidic residues" evidence="10">
    <location>
        <begin position="183"/>
        <end position="218"/>
    </location>
</feature>
<dbReference type="SUPFAM" id="SSF52964">
    <property type="entry name" value="TolB, N-terminal domain"/>
    <property type="match status" value="1"/>
</dbReference>
<feature type="domain" description="TolB N-terminal" evidence="12">
    <location>
        <begin position="357"/>
        <end position="458"/>
    </location>
</feature>
<dbReference type="InterPro" id="IPR011042">
    <property type="entry name" value="6-blade_b-propeller_TolB-like"/>
</dbReference>
<keyword evidence="14" id="KW-1185">Reference proteome</keyword>
<dbReference type="Gene3D" id="3.40.50.10070">
    <property type="entry name" value="TolB, N-terminal domain"/>
    <property type="match status" value="1"/>
</dbReference>
<keyword evidence="4" id="KW-1003">Cell membrane</keyword>
<proteinExistence type="inferred from homology"/>